<dbReference type="AlphaFoldDB" id="A0A921NTA5"/>
<comment type="caution">
    <text evidence="2">The sequence shown here is derived from an EMBL/GenBank/DDBJ whole genome shotgun (WGS) entry which is preliminary data.</text>
</comment>
<evidence type="ECO:0000313" key="2">
    <source>
        <dbReference type="EMBL" id="KAF0674349.1"/>
    </source>
</evidence>
<feature type="region of interest" description="Disordered" evidence="1">
    <location>
        <begin position="1"/>
        <end position="77"/>
    </location>
</feature>
<sequence length="77" mass="8667">TARPLYHLQHPVRLKSSAGDSEPRHAPFWLQKSSSPGRHSTHNRPRAIPHETDTEGFPKEPSLVAPPSPGNKDRRCR</sequence>
<protein>
    <submittedName>
        <fullName evidence="2">Uncharacterized protein</fullName>
    </submittedName>
</protein>
<gene>
    <name evidence="2" type="ORF">PMES_03368</name>
</gene>
<feature type="non-terminal residue" evidence="2">
    <location>
        <position position="1"/>
    </location>
</feature>
<dbReference type="EMBL" id="APKE01000113">
    <property type="protein sequence ID" value="KAF0674349.1"/>
    <property type="molecule type" value="Genomic_DNA"/>
</dbReference>
<evidence type="ECO:0000313" key="3">
    <source>
        <dbReference type="Proteomes" id="UP000698242"/>
    </source>
</evidence>
<reference evidence="2" key="1">
    <citation type="submission" date="2013-03" db="EMBL/GenBank/DDBJ databases">
        <title>Genome Sequence of the Profundibacterium mesophilum strain KAUST100406-0324T from Red Sea, a novel genus in the family Rhodobacteraceae.</title>
        <authorList>
            <person name="Essack M."/>
            <person name="Alam I."/>
            <person name="Lafi F."/>
            <person name="Alawi W."/>
            <person name="Kamanu F."/>
            <person name="Al-Suwailem A."/>
            <person name="Lee O.O."/>
            <person name="Xu Y."/>
            <person name="Bajic V."/>
            <person name="Qian P.-Y."/>
            <person name="Archer J."/>
        </authorList>
    </citation>
    <scope>NUCLEOTIDE SEQUENCE</scope>
    <source>
        <strain evidence="2">KAUST100406-0324</strain>
    </source>
</reference>
<feature type="non-terminal residue" evidence="2">
    <location>
        <position position="77"/>
    </location>
</feature>
<keyword evidence="3" id="KW-1185">Reference proteome</keyword>
<organism evidence="2 3">
    <name type="scientific">Profundibacterium mesophilum KAUST100406-0324</name>
    <dbReference type="NCBI Taxonomy" id="1037889"/>
    <lineage>
        <taxon>Bacteria</taxon>
        <taxon>Pseudomonadati</taxon>
        <taxon>Pseudomonadota</taxon>
        <taxon>Alphaproteobacteria</taxon>
        <taxon>Rhodobacterales</taxon>
        <taxon>Roseobacteraceae</taxon>
        <taxon>Profundibacterium</taxon>
    </lineage>
</organism>
<evidence type="ECO:0000256" key="1">
    <source>
        <dbReference type="SAM" id="MobiDB-lite"/>
    </source>
</evidence>
<accession>A0A921NTA5</accession>
<dbReference type="Proteomes" id="UP000698242">
    <property type="component" value="Unassembled WGS sequence"/>
</dbReference>
<proteinExistence type="predicted"/>
<name>A0A921NTA5_9RHOB</name>
<feature type="compositionally biased region" description="Basic and acidic residues" evidence="1">
    <location>
        <begin position="48"/>
        <end position="58"/>
    </location>
</feature>